<keyword evidence="10" id="KW-1185">Reference proteome</keyword>
<evidence type="ECO:0000256" key="2">
    <source>
        <dbReference type="ARBA" id="ARBA00022475"/>
    </source>
</evidence>
<dbReference type="Pfam" id="PF00005">
    <property type="entry name" value="ABC_tran"/>
    <property type="match status" value="1"/>
</dbReference>
<dbReference type="InterPro" id="IPR005968">
    <property type="entry name" value="Thiamine_ABC_ThiQ"/>
</dbReference>
<keyword evidence="1" id="KW-0813">Transport</keyword>
<dbReference type="RefSeq" id="WP_097929836.1">
    <property type="nucleotide sequence ID" value="NZ_OCTN01000003.1"/>
</dbReference>
<dbReference type="Proteomes" id="UP000220034">
    <property type="component" value="Unassembled WGS sequence"/>
</dbReference>
<accession>A0A2C9CV60</accession>
<dbReference type="InterPro" id="IPR017871">
    <property type="entry name" value="ABC_transporter-like_CS"/>
</dbReference>
<organism evidence="9 10">
    <name type="scientific">Pontivivens marinum</name>
    <dbReference type="NCBI Taxonomy" id="1690039"/>
    <lineage>
        <taxon>Bacteria</taxon>
        <taxon>Pseudomonadati</taxon>
        <taxon>Pseudomonadota</taxon>
        <taxon>Alphaproteobacteria</taxon>
        <taxon>Rhodobacterales</taxon>
        <taxon>Paracoccaceae</taxon>
        <taxon>Pontivivens</taxon>
    </lineage>
</organism>
<dbReference type="InterPro" id="IPR050093">
    <property type="entry name" value="ABC_SmlMolc_Importer"/>
</dbReference>
<dbReference type="AlphaFoldDB" id="A0A2C9CV60"/>
<dbReference type="PANTHER" id="PTHR42781:SF1">
    <property type="entry name" value="THIAMINE IMPORT ATP-BINDING PROTEIN THIQ"/>
    <property type="match status" value="1"/>
</dbReference>
<evidence type="ECO:0000256" key="6">
    <source>
        <dbReference type="ARBA" id="ARBA00022967"/>
    </source>
</evidence>
<keyword evidence="2" id="KW-1003">Cell membrane</keyword>
<dbReference type="GO" id="GO:0016020">
    <property type="term" value="C:membrane"/>
    <property type="evidence" value="ECO:0007669"/>
    <property type="project" value="InterPro"/>
</dbReference>
<dbReference type="PROSITE" id="PS50893">
    <property type="entry name" value="ABC_TRANSPORTER_2"/>
    <property type="match status" value="1"/>
</dbReference>
<dbReference type="SUPFAM" id="SSF52540">
    <property type="entry name" value="P-loop containing nucleoside triphosphate hydrolases"/>
    <property type="match status" value="1"/>
</dbReference>
<keyword evidence="7" id="KW-0472">Membrane</keyword>
<sequence length="232" mass="24561">MIRFDGAVLRNGGFSLRADLTVLGPGICAIVGPSGAGKSTLLLALAGFASIGAGRLMIGEQDVTALPPAQRPVSVLFQDHNLFAHLDVAANVSLGLRPDLRLNAAQKSRVQQVLQHTGLQGLSARKPAMLSGGQQQRVAIARALLRDRPVLLLDEAFGALGPGLRREMLTLVRTVAVEQNLTVLMVTHEPEDARAIADHVLFVAQGQVHPPLPTAEFFAAPPRAVADYLGLD</sequence>
<evidence type="ECO:0000313" key="9">
    <source>
        <dbReference type="EMBL" id="SOH94299.1"/>
    </source>
</evidence>
<dbReference type="SMART" id="SM00382">
    <property type="entry name" value="AAA"/>
    <property type="match status" value="1"/>
</dbReference>
<dbReference type="InterPro" id="IPR027417">
    <property type="entry name" value="P-loop_NTPase"/>
</dbReference>
<gene>
    <name evidence="9" type="ORF">SAMN06273572_103333</name>
</gene>
<evidence type="ECO:0000313" key="10">
    <source>
        <dbReference type="Proteomes" id="UP000220034"/>
    </source>
</evidence>
<dbReference type="InterPro" id="IPR003439">
    <property type="entry name" value="ABC_transporter-like_ATP-bd"/>
</dbReference>
<dbReference type="OrthoDB" id="9802264at2"/>
<dbReference type="GO" id="GO:0071934">
    <property type="term" value="P:thiamine transmembrane transport"/>
    <property type="evidence" value="ECO:0007669"/>
    <property type="project" value="InterPro"/>
</dbReference>
<dbReference type="Gene3D" id="3.40.50.300">
    <property type="entry name" value="P-loop containing nucleotide triphosphate hydrolases"/>
    <property type="match status" value="1"/>
</dbReference>
<keyword evidence="3" id="KW-0997">Cell inner membrane</keyword>
<keyword evidence="6" id="KW-1278">Translocase</keyword>
<name>A0A2C9CV60_9RHOB</name>
<dbReference type="PROSITE" id="PS00211">
    <property type="entry name" value="ABC_TRANSPORTER_1"/>
    <property type="match status" value="1"/>
</dbReference>
<reference evidence="10" key="1">
    <citation type="submission" date="2017-09" db="EMBL/GenBank/DDBJ databases">
        <authorList>
            <person name="Varghese N."/>
            <person name="Submissions S."/>
        </authorList>
    </citation>
    <scope>NUCLEOTIDE SEQUENCE [LARGE SCALE GENOMIC DNA]</scope>
    <source>
        <strain evidence="10">C7</strain>
    </source>
</reference>
<evidence type="ECO:0000256" key="5">
    <source>
        <dbReference type="ARBA" id="ARBA00022840"/>
    </source>
</evidence>
<dbReference type="InterPro" id="IPR003593">
    <property type="entry name" value="AAA+_ATPase"/>
</dbReference>
<evidence type="ECO:0000256" key="3">
    <source>
        <dbReference type="ARBA" id="ARBA00022519"/>
    </source>
</evidence>
<proteinExistence type="predicted"/>
<dbReference type="NCBIfam" id="TIGR01277">
    <property type="entry name" value="thiQ"/>
    <property type="match status" value="1"/>
</dbReference>
<dbReference type="EMBL" id="OCTN01000003">
    <property type="protein sequence ID" value="SOH94299.1"/>
    <property type="molecule type" value="Genomic_DNA"/>
</dbReference>
<keyword evidence="5 9" id="KW-0067">ATP-binding</keyword>
<dbReference type="GO" id="GO:0005524">
    <property type="term" value="F:ATP binding"/>
    <property type="evidence" value="ECO:0007669"/>
    <property type="project" value="UniProtKB-KW"/>
</dbReference>
<evidence type="ECO:0000259" key="8">
    <source>
        <dbReference type="PROSITE" id="PS50893"/>
    </source>
</evidence>
<feature type="domain" description="ABC transporter" evidence="8">
    <location>
        <begin position="2"/>
        <end position="230"/>
    </location>
</feature>
<dbReference type="GO" id="GO:0016887">
    <property type="term" value="F:ATP hydrolysis activity"/>
    <property type="evidence" value="ECO:0007669"/>
    <property type="project" value="InterPro"/>
</dbReference>
<protein>
    <submittedName>
        <fullName evidence="9">Thiamine transport system ATP-binding protein</fullName>
    </submittedName>
</protein>
<evidence type="ECO:0000256" key="7">
    <source>
        <dbReference type="ARBA" id="ARBA00023136"/>
    </source>
</evidence>
<evidence type="ECO:0000256" key="4">
    <source>
        <dbReference type="ARBA" id="ARBA00022741"/>
    </source>
</evidence>
<evidence type="ECO:0000256" key="1">
    <source>
        <dbReference type="ARBA" id="ARBA00022448"/>
    </source>
</evidence>
<dbReference type="PANTHER" id="PTHR42781">
    <property type="entry name" value="SPERMIDINE/PUTRESCINE IMPORT ATP-BINDING PROTEIN POTA"/>
    <property type="match status" value="1"/>
</dbReference>
<keyword evidence="4" id="KW-0547">Nucleotide-binding</keyword>
<dbReference type="GO" id="GO:0042626">
    <property type="term" value="F:ATPase-coupled transmembrane transporter activity"/>
    <property type="evidence" value="ECO:0007669"/>
    <property type="project" value="InterPro"/>
</dbReference>